<protein>
    <recommendedName>
        <fullName evidence="6">Peroxin-7</fullName>
    </recommendedName>
</protein>
<evidence type="ECO:0000256" key="3">
    <source>
        <dbReference type="PROSITE-ProRule" id="PRU00221"/>
    </source>
</evidence>
<dbReference type="PROSITE" id="PS00678">
    <property type="entry name" value="WD_REPEATS_1"/>
    <property type="match status" value="1"/>
</dbReference>
<dbReference type="PANTHER" id="PTHR47822:SF2">
    <property type="entry name" value="F-BOX AND WD-40 DOMAIN PROTEIN 7"/>
    <property type="match status" value="1"/>
</dbReference>
<gene>
    <name evidence="4" type="ORF">KFE25_007637</name>
</gene>
<dbReference type="InterPro" id="IPR015943">
    <property type="entry name" value="WD40/YVTN_repeat-like_dom_sf"/>
</dbReference>
<sequence length="374" mass="39515">MSPPGDGGLEAEAAPAWDGCFHLDGRPYCVKWSPDGALLAAGDDDSRVHVLDVSARTVRHTMNAAVSAADALPTLALCWRPSAVGRRRRLVLLEGNCAGFVNHWHVPSAKRLHATRQPGNAVHCADYTHDGWAFATSGKDACVRVYEEATKSELLVFRGGDERGSLKHGHVQQVFAVRFHDAHAHVLASAGWDKVVHVWDVRVGASVSVFSGPFVAGDCIDMHGNDLLAGSHGRAGQVQIFDLRRPGGTPTFALSIASAAGSHDGPCSLYACKFSRDAGRTMIGIGGNTAGGGPNGGGVSGGTGDGLVRVYDRARQAFVESLELRGRSVYSVDFAPPMPGQPARLAFAAGSKLGSFVRVLDVAPSQIVVPDRRW</sequence>
<dbReference type="EMBL" id="JAGTXO010000003">
    <property type="protein sequence ID" value="KAG8469119.1"/>
    <property type="molecule type" value="Genomic_DNA"/>
</dbReference>
<feature type="repeat" description="WD" evidence="3">
    <location>
        <begin position="167"/>
        <end position="209"/>
    </location>
</feature>
<dbReference type="OrthoDB" id="361494at2759"/>
<dbReference type="Proteomes" id="UP000751190">
    <property type="component" value="Unassembled WGS sequence"/>
</dbReference>
<evidence type="ECO:0000313" key="5">
    <source>
        <dbReference type="Proteomes" id="UP000751190"/>
    </source>
</evidence>
<evidence type="ECO:0000256" key="2">
    <source>
        <dbReference type="ARBA" id="ARBA00022737"/>
    </source>
</evidence>
<dbReference type="Gene3D" id="2.130.10.10">
    <property type="entry name" value="YVTN repeat-like/Quinoprotein amine dehydrogenase"/>
    <property type="match status" value="2"/>
</dbReference>
<comment type="caution">
    <text evidence="4">The sequence shown here is derived from an EMBL/GenBank/DDBJ whole genome shotgun (WGS) entry which is preliminary data.</text>
</comment>
<dbReference type="AlphaFoldDB" id="A0A8J6CDZ1"/>
<dbReference type="Pfam" id="PF00400">
    <property type="entry name" value="WD40"/>
    <property type="match status" value="2"/>
</dbReference>
<dbReference type="InterPro" id="IPR019775">
    <property type="entry name" value="WD40_repeat_CS"/>
</dbReference>
<evidence type="ECO:0000313" key="4">
    <source>
        <dbReference type="EMBL" id="KAG8469119.1"/>
    </source>
</evidence>
<dbReference type="InterPro" id="IPR036322">
    <property type="entry name" value="WD40_repeat_dom_sf"/>
</dbReference>
<dbReference type="PROSITE" id="PS50294">
    <property type="entry name" value="WD_REPEATS_REGION"/>
    <property type="match status" value="1"/>
</dbReference>
<accession>A0A8J6CDZ1</accession>
<dbReference type="SMART" id="SM00320">
    <property type="entry name" value="WD40"/>
    <property type="match status" value="4"/>
</dbReference>
<reference evidence="4" key="1">
    <citation type="submission" date="2021-05" db="EMBL/GenBank/DDBJ databases">
        <title>The genome of the haptophyte Pavlova lutheri (Diacronema luteri, Pavlovales) - a model for lipid biosynthesis in eukaryotic algae.</title>
        <authorList>
            <person name="Hulatt C.J."/>
            <person name="Posewitz M.C."/>
        </authorList>
    </citation>
    <scope>NUCLEOTIDE SEQUENCE</scope>
    <source>
        <strain evidence="4">NIVA-4/92</strain>
    </source>
</reference>
<dbReference type="PANTHER" id="PTHR47822">
    <property type="entry name" value="CARBOHYDRATE BINDING DOMAIN CONTAINING PROTEIN"/>
    <property type="match status" value="1"/>
</dbReference>
<keyword evidence="5" id="KW-1185">Reference proteome</keyword>
<dbReference type="SUPFAM" id="SSF50978">
    <property type="entry name" value="WD40 repeat-like"/>
    <property type="match status" value="1"/>
</dbReference>
<name>A0A8J6CDZ1_DIALT</name>
<keyword evidence="1 3" id="KW-0853">WD repeat</keyword>
<keyword evidence="2" id="KW-0677">Repeat</keyword>
<evidence type="ECO:0008006" key="6">
    <source>
        <dbReference type="Google" id="ProtNLM"/>
    </source>
</evidence>
<dbReference type="PROSITE" id="PS50082">
    <property type="entry name" value="WD_REPEATS_2"/>
    <property type="match status" value="1"/>
</dbReference>
<proteinExistence type="predicted"/>
<evidence type="ECO:0000256" key="1">
    <source>
        <dbReference type="ARBA" id="ARBA00022574"/>
    </source>
</evidence>
<dbReference type="InterPro" id="IPR001680">
    <property type="entry name" value="WD40_rpt"/>
</dbReference>
<organism evidence="4 5">
    <name type="scientific">Diacronema lutheri</name>
    <name type="common">Unicellular marine alga</name>
    <name type="synonym">Monochrysis lutheri</name>
    <dbReference type="NCBI Taxonomy" id="2081491"/>
    <lineage>
        <taxon>Eukaryota</taxon>
        <taxon>Haptista</taxon>
        <taxon>Haptophyta</taxon>
        <taxon>Pavlovophyceae</taxon>
        <taxon>Pavlovales</taxon>
        <taxon>Pavlovaceae</taxon>
        <taxon>Diacronema</taxon>
    </lineage>
</organism>